<protein>
    <submittedName>
        <fullName evidence="1">Uncharacterized protein</fullName>
    </submittedName>
</protein>
<organism evidence="1 2">
    <name type="scientific">Phlebia brevispora</name>
    <dbReference type="NCBI Taxonomy" id="194682"/>
    <lineage>
        <taxon>Eukaryota</taxon>
        <taxon>Fungi</taxon>
        <taxon>Dikarya</taxon>
        <taxon>Basidiomycota</taxon>
        <taxon>Agaricomycotina</taxon>
        <taxon>Agaricomycetes</taxon>
        <taxon>Polyporales</taxon>
        <taxon>Meruliaceae</taxon>
        <taxon>Phlebia</taxon>
    </lineage>
</organism>
<comment type="caution">
    <text evidence="1">The sequence shown here is derived from an EMBL/GenBank/DDBJ whole genome shotgun (WGS) entry which is preliminary data.</text>
</comment>
<proteinExistence type="predicted"/>
<evidence type="ECO:0000313" key="2">
    <source>
        <dbReference type="Proteomes" id="UP001148662"/>
    </source>
</evidence>
<dbReference type="Proteomes" id="UP001148662">
    <property type="component" value="Unassembled WGS sequence"/>
</dbReference>
<evidence type="ECO:0000313" key="1">
    <source>
        <dbReference type="EMBL" id="KAJ3552692.1"/>
    </source>
</evidence>
<accession>A0ACC1T463</accession>
<reference evidence="1" key="1">
    <citation type="submission" date="2022-07" db="EMBL/GenBank/DDBJ databases">
        <title>Genome Sequence of Phlebia brevispora.</title>
        <authorList>
            <person name="Buettner E."/>
        </authorList>
    </citation>
    <scope>NUCLEOTIDE SEQUENCE</scope>
    <source>
        <strain evidence="1">MPL23</strain>
    </source>
</reference>
<sequence length="78" mass="9057">MDRLYALLLVQLSQARWCLRVMAIVRLSIASLPIINRRTAPHTKPGGSVTICALRNKCKLRWPYEQVIDIFQVFYRLA</sequence>
<dbReference type="EMBL" id="JANHOG010000630">
    <property type="protein sequence ID" value="KAJ3552692.1"/>
    <property type="molecule type" value="Genomic_DNA"/>
</dbReference>
<keyword evidence="2" id="KW-1185">Reference proteome</keyword>
<gene>
    <name evidence="1" type="ORF">NM688_g4021</name>
</gene>
<name>A0ACC1T463_9APHY</name>